<feature type="region of interest" description="Disordered" evidence="1">
    <location>
        <begin position="464"/>
        <end position="483"/>
    </location>
</feature>
<comment type="caution">
    <text evidence="2">The sequence shown here is derived from an EMBL/GenBank/DDBJ whole genome shotgun (WGS) entry which is preliminary data.</text>
</comment>
<dbReference type="AlphaFoldDB" id="A0A8J7WMK1"/>
<reference evidence="2" key="1">
    <citation type="submission" date="2021-04" db="EMBL/GenBank/DDBJ databases">
        <title>Genome based classification of Actinospica acidithermotolerans sp. nov., an actinobacterium isolated from an Indonesian hot spring.</title>
        <authorList>
            <person name="Kusuma A.B."/>
            <person name="Putra K.E."/>
            <person name="Nafisah S."/>
            <person name="Loh J."/>
            <person name="Nouioui I."/>
            <person name="Goodfellow M."/>
        </authorList>
    </citation>
    <scope>NUCLEOTIDE SEQUENCE</scope>
    <source>
        <strain evidence="2">DSM 45618</strain>
    </source>
</reference>
<sequence>MDTGQTITLTRSTLGRAYRAQLARDAVPAAQLAAEAVASDLLAVGYHRRLLPVPVFLSAAERTALATDLATIHRLLTSLPERLFGADAGALARGVGMNPVQQETVRRGSAGPRLVRLARSDLYREREGFKLLELNITSALGGFENAEINRAMLRHPSLARFVERHGLEYVDTLETIVSALRAECAEHLGADRPTVALADWPESYRTYEPRLRVLAALLDGMGIDAVPCHVGHLSERNGRLEVHGRPVDAVFRFFLVEEIVAPRDAELLEPVLRAVEAGTVGMFSRLDAELYGNKGALALLSDERNRDLFDAAERACIDRFLPWTRHVRPTVCEPDGSVCDLESFAKARQHDLILKPTLLHGGCGIVAGWTVPPGEWLARVAEAVDGPYVLQRRIRPLAETFPGDEVGTERTMYLNWGVFVGDPQVTGSDGYGGCIVRASADPQVGVISMSSGAQVGCVFNEPRPSAAAASPDLGSPAERESQP</sequence>
<evidence type="ECO:0008006" key="4">
    <source>
        <dbReference type="Google" id="ProtNLM"/>
    </source>
</evidence>
<dbReference type="RefSeq" id="WP_211469500.1">
    <property type="nucleotide sequence ID" value="NZ_JAGSXH010000072.1"/>
</dbReference>
<gene>
    <name evidence="2" type="ORF">KGA66_18970</name>
</gene>
<evidence type="ECO:0000256" key="1">
    <source>
        <dbReference type="SAM" id="MobiDB-lite"/>
    </source>
</evidence>
<organism evidence="2 3">
    <name type="scientific">Actinocrinis puniceicyclus</name>
    <dbReference type="NCBI Taxonomy" id="977794"/>
    <lineage>
        <taxon>Bacteria</taxon>
        <taxon>Bacillati</taxon>
        <taxon>Actinomycetota</taxon>
        <taxon>Actinomycetes</taxon>
        <taxon>Catenulisporales</taxon>
        <taxon>Actinospicaceae</taxon>
        <taxon>Actinocrinis</taxon>
    </lineage>
</organism>
<protein>
    <recommendedName>
        <fullName evidence="4">Glutathionylspermidine synthase pre-ATP-grasp-like domain-containing protein</fullName>
    </recommendedName>
</protein>
<dbReference type="EMBL" id="JAGSXH010000072">
    <property type="protein sequence ID" value="MBS2965141.1"/>
    <property type="molecule type" value="Genomic_DNA"/>
</dbReference>
<accession>A0A8J7WMK1</accession>
<dbReference type="SUPFAM" id="SSF56059">
    <property type="entry name" value="Glutathione synthetase ATP-binding domain-like"/>
    <property type="match status" value="1"/>
</dbReference>
<name>A0A8J7WMK1_9ACTN</name>
<proteinExistence type="predicted"/>
<dbReference type="Proteomes" id="UP000677913">
    <property type="component" value="Unassembled WGS sequence"/>
</dbReference>
<evidence type="ECO:0000313" key="3">
    <source>
        <dbReference type="Proteomes" id="UP000677913"/>
    </source>
</evidence>
<evidence type="ECO:0000313" key="2">
    <source>
        <dbReference type="EMBL" id="MBS2965141.1"/>
    </source>
</evidence>
<keyword evidence="3" id="KW-1185">Reference proteome</keyword>